<feature type="compositionally biased region" description="Low complexity" evidence="1">
    <location>
        <begin position="55"/>
        <end position="67"/>
    </location>
</feature>
<organism evidence="2 3">
    <name type="scientific">Thermothelomyces thermophilus (strain ATCC 42464 / BCRC 31852 / DSM 1799)</name>
    <name type="common">Sporotrichum thermophile</name>
    <dbReference type="NCBI Taxonomy" id="573729"/>
    <lineage>
        <taxon>Eukaryota</taxon>
        <taxon>Fungi</taxon>
        <taxon>Dikarya</taxon>
        <taxon>Ascomycota</taxon>
        <taxon>Pezizomycotina</taxon>
        <taxon>Sordariomycetes</taxon>
        <taxon>Sordariomycetidae</taxon>
        <taxon>Sordariales</taxon>
        <taxon>Chaetomiaceae</taxon>
        <taxon>Thermothelomyces</taxon>
    </lineage>
</organism>
<dbReference type="OrthoDB" id="5242308at2759"/>
<dbReference type="HOGENOM" id="CLU_147533_0_0_1"/>
<evidence type="ECO:0000256" key="1">
    <source>
        <dbReference type="SAM" id="MobiDB-lite"/>
    </source>
</evidence>
<evidence type="ECO:0000313" key="2">
    <source>
        <dbReference type="EMBL" id="AEO54707.1"/>
    </source>
</evidence>
<gene>
    <name evidence="2" type="ORF">MYCTH_2107416</name>
</gene>
<dbReference type="KEGG" id="mtm:MYCTH_2107416"/>
<protein>
    <submittedName>
        <fullName evidence="2">Uncharacterized protein</fullName>
    </submittedName>
</protein>
<dbReference type="OMA" id="VRAMEPP"/>
<feature type="compositionally biased region" description="Basic and acidic residues" evidence="1">
    <location>
        <begin position="36"/>
        <end position="45"/>
    </location>
</feature>
<sequence length="116" mass="13103">MAKLFRSRHSALKPPFDFDQSAYLSLLDPAASVQEQPREQSRGKIADPPSRPWMAAAESRSSWAAERLPTRKLVKDMNGSGPPSSSFELSDSDADKEKGIVRRQLSKLKELYRREK</sequence>
<keyword evidence="3" id="KW-1185">Reference proteome</keyword>
<dbReference type="GeneID" id="11505491"/>
<name>G2Q6D5_THET4</name>
<dbReference type="Proteomes" id="UP000007322">
    <property type="component" value="Chromosome 1"/>
</dbReference>
<dbReference type="RefSeq" id="XP_003659952.1">
    <property type="nucleotide sequence ID" value="XM_003659904.1"/>
</dbReference>
<feature type="region of interest" description="Disordered" evidence="1">
    <location>
        <begin position="29"/>
        <end position="101"/>
    </location>
</feature>
<dbReference type="InParanoid" id="G2Q6D5"/>
<dbReference type="EMBL" id="CP003002">
    <property type="protein sequence ID" value="AEO54707.1"/>
    <property type="molecule type" value="Genomic_DNA"/>
</dbReference>
<dbReference type="VEuPathDB" id="FungiDB:MYCTH_2107416"/>
<accession>G2Q6D5</accession>
<reference evidence="2 3" key="1">
    <citation type="journal article" date="2011" name="Nat. Biotechnol.">
        <title>Comparative genomic analysis of the thermophilic biomass-degrading fungi Myceliophthora thermophila and Thielavia terrestris.</title>
        <authorList>
            <person name="Berka R.M."/>
            <person name="Grigoriev I.V."/>
            <person name="Otillar R."/>
            <person name="Salamov A."/>
            <person name="Grimwood J."/>
            <person name="Reid I."/>
            <person name="Ishmael N."/>
            <person name="John T."/>
            <person name="Darmond C."/>
            <person name="Moisan M.-C."/>
            <person name="Henrissat B."/>
            <person name="Coutinho P.M."/>
            <person name="Lombard V."/>
            <person name="Natvig D.O."/>
            <person name="Lindquist E."/>
            <person name="Schmutz J."/>
            <person name="Lucas S."/>
            <person name="Harris P."/>
            <person name="Powlowski J."/>
            <person name="Bellemare A."/>
            <person name="Taylor D."/>
            <person name="Butler G."/>
            <person name="de Vries R.P."/>
            <person name="Allijn I.E."/>
            <person name="van den Brink J."/>
            <person name="Ushinsky S."/>
            <person name="Storms R."/>
            <person name="Powell A.J."/>
            <person name="Paulsen I.T."/>
            <person name="Elbourne L.D.H."/>
            <person name="Baker S.E."/>
            <person name="Magnuson J."/>
            <person name="LaBoissiere S."/>
            <person name="Clutterbuck A.J."/>
            <person name="Martinez D."/>
            <person name="Wogulis M."/>
            <person name="de Leon A.L."/>
            <person name="Rey M.W."/>
            <person name="Tsang A."/>
        </authorList>
    </citation>
    <scope>NUCLEOTIDE SEQUENCE [LARGE SCALE GENOMIC DNA]</scope>
    <source>
        <strain evidence="3">ATCC 42464 / BCRC 31852 / DSM 1799</strain>
    </source>
</reference>
<dbReference type="AlphaFoldDB" id="G2Q6D5"/>
<proteinExistence type="predicted"/>
<evidence type="ECO:0000313" key="3">
    <source>
        <dbReference type="Proteomes" id="UP000007322"/>
    </source>
</evidence>
<dbReference type="eggNOG" id="ENOG502RN07">
    <property type="taxonomic scope" value="Eukaryota"/>
</dbReference>